<gene>
    <name evidence="2" type="ORF">RchiOBHm_Chr4g0387731</name>
</gene>
<dbReference type="AlphaFoldDB" id="A0A2P6QPJ6"/>
<name>A0A2P6QPJ6_ROSCH</name>
<feature type="region of interest" description="Disordered" evidence="1">
    <location>
        <begin position="1"/>
        <end position="25"/>
    </location>
</feature>
<feature type="compositionally biased region" description="Low complexity" evidence="1">
    <location>
        <begin position="9"/>
        <end position="25"/>
    </location>
</feature>
<accession>A0A2P6QPJ6</accession>
<keyword evidence="3" id="KW-1185">Reference proteome</keyword>
<sequence>MRDFLSQRSPNPTTSHLLSPTPSSSFEVKASPFSVGIRQVKKGMKGKRGTWEITGMGGMGKKLMENQRWAVLIRDLREVEEADLIHPFLKTKKSFTNQGILRKKLLRGCSSHMSILQFFCLPWPTKNGWQLNSKNS</sequence>
<organism evidence="2 3">
    <name type="scientific">Rosa chinensis</name>
    <name type="common">China rose</name>
    <dbReference type="NCBI Taxonomy" id="74649"/>
    <lineage>
        <taxon>Eukaryota</taxon>
        <taxon>Viridiplantae</taxon>
        <taxon>Streptophyta</taxon>
        <taxon>Embryophyta</taxon>
        <taxon>Tracheophyta</taxon>
        <taxon>Spermatophyta</taxon>
        <taxon>Magnoliopsida</taxon>
        <taxon>eudicotyledons</taxon>
        <taxon>Gunneridae</taxon>
        <taxon>Pentapetalae</taxon>
        <taxon>rosids</taxon>
        <taxon>fabids</taxon>
        <taxon>Rosales</taxon>
        <taxon>Rosaceae</taxon>
        <taxon>Rosoideae</taxon>
        <taxon>Rosoideae incertae sedis</taxon>
        <taxon>Rosa</taxon>
    </lineage>
</organism>
<comment type="caution">
    <text evidence="2">The sequence shown here is derived from an EMBL/GenBank/DDBJ whole genome shotgun (WGS) entry which is preliminary data.</text>
</comment>
<dbReference type="EMBL" id="PDCK01000042">
    <property type="protein sequence ID" value="PRQ36102.1"/>
    <property type="molecule type" value="Genomic_DNA"/>
</dbReference>
<proteinExistence type="predicted"/>
<dbReference type="Gramene" id="PRQ36102">
    <property type="protein sequence ID" value="PRQ36102"/>
    <property type="gene ID" value="RchiOBHm_Chr4g0387731"/>
</dbReference>
<evidence type="ECO:0000256" key="1">
    <source>
        <dbReference type="SAM" id="MobiDB-lite"/>
    </source>
</evidence>
<protein>
    <submittedName>
        <fullName evidence="2">Uncharacterized protein</fullName>
    </submittedName>
</protein>
<reference evidence="2 3" key="1">
    <citation type="journal article" date="2018" name="Nat. Genet.">
        <title>The Rosa genome provides new insights in the design of modern roses.</title>
        <authorList>
            <person name="Bendahmane M."/>
        </authorList>
    </citation>
    <scope>NUCLEOTIDE SEQUENCE [LARGE SCALE GENOMIC DNA]</scope>
    <source>
        <strain evidence="3">cv. Old Blush</strain>
    </source>
</reference>
<evidence type="ECO:0000313" key="2">
    <source>
        <dbReference type="EMBL" id="PRQ36102.1"/>
    </source>
</evidence>
<dbReference type="Proteomes" id="UP000238479">
    <property type="component" value="Chromosome 4"/>
</dbReference>
<evidence type="ECO:0000313" key="3">
    <source>
        <dbReference type="Proteomes" id="UP000238479"/>
    </source>
</evidence>